<dbReference type="Proteomes" id="UP001301769">
    <property type="component" value="Unassembled WGS sequence"/>
</dbReference>
<evidence type="ECO:0000313" key="3">
    <source>
        <dbReference type="Proteomes" id="UP001301769"/>
    </source>
</evidence>
<gene>
    <name evidence="2" type="ORF">QBC37DRAFT_459558</name>
</gene>
<dbReference type="AlphaFoldDB" id="A0AAN6YAE1"/>
<proteinExistence type="predicted"/>
<keyword evidence="3" id="KW-1185">Reference proteome</keyword>
<reference evidence="2" key="1">
    <citation type="journal article" date="2023" name="Mol. Phylogenet. Evol.">
        <title>Genome-scale phylogeny and comparative genomics of the fungal order Sordariales.</title>
        <authorList>
            <person name="Hensen N."/>
            <person name="Bonometti L."/>
            <person name="Westerberg I."/>
            <person name="Brannstrom I.O."/>
            <person name="Guillou S."/>
            <person name="Cros-Aarteil S."/>
            <person name="Calhoun S."/>
            <person name="Haridas S."/>
            <person name="Kuo A."/>
            <person name="Mondo S."/>
            <person name="Pangilinan J."/>
            <person name="Riley R."/>
            <person name="LaButti K."/>
            <person name="Andreopoulos B."/>
            <person name="Lipzen A."/>
            <person name="Chen C."/>
            <person name="Yan M."/>
            <person name="Daum C."/>
            <person name="Ng V."/>
            <person name="Clum A."/>
            <person name="Steindorff A."/>
            <person name="Ohm R.A."/>
            <person name="Martin F."/>
            <person name="Silar P."/>
            <person name="Natvig D.O."/>
            <person name="Lalanne C."/>
            <person name="Gautier V."/>
            <person name="Ament-Velasquez S.L."/>
            <person name="Kruys A."/>
            <person name="Hutchinson M.I."/>
            <person name="Powell A.J."/>
            <person name="Barry K."/>
            <person name="Miller A.N."/>
            <person name="Grigoriev I.V."/>
            <person name="Debuchy R."/>
            <person name="Gladieux P."/>
            <person name="Hiltunen Thoren M."/>
            <person name="Johannesson H."/>
        </authorList>
    </citation>
    <scope>NUCLEOTIDE SEQUENCE</scope>
    <source>
        <strain evidence="2">PSN293</strain>
    </source>
</reference>
<sequence length="112" mass="12907">MRLIDTRTLTLRDFPFGTVPRYAILSHTWGAEEVTFEDFKTGGYEKSLGWAKIQRFCATSRELGFEFGWVDTCCIDKSSSAELSEAINSMFQWYKVQQYALPISMMLDPNVQ</sequence>
<reference evidence="2" key="2">
    <citation type="submission" date="2023-05" db="EMBL/GenBank/DDBJ databases">
        <authorList>
            <consortium name="Lawrence Berkeley National Laboratory"/>
            <person name="Steindorff A."/>
            <person name="Hensen N."/>
            <person name="Bonometti L."/>
            <person name="Westerberg I."/>
            <person name="Brannstrom I.O."/>
            <person name="Guillou S."/>
            <person name="Cros-Aarteil S."/>
            <person name="Calhoun S."/>
            <person name="Haridas S."/>
            <person name="Kuo A."/>
            <person name="Mondo S."/>
            <person name="Pangilinan J."/>
            <person name="Riley R."/>
            <person name="Labutti K."/>
            <person name="Andreopoulos B."/>
            <person name="Lipzen A."/>
            <person name="Chen C."/>
            <person name="Yanf M."/>
            <person name="Daum C."/>
            <person name="Ng V."/>
            <person name="Clum A."/>
            <person name="Ohm R."/>
            <person name="Martin F."/>
            <person name="Silar P."/>
            <person name="Natvig D."/>
            <person name="Lalanne C."/>
            <person name="Gautier V."/>
            <person name="Ament-Velasquez S.L."/>
            <person name="Kruys A."/>
            <person name="Hutchinson M.I."/>
            <person name="Powell A.J."/>
            <person name="Barry K."/>
            <person name="Miller A.N."/>
            <person name="Grigoriev I.V."/>
            <person name="Debuchy R."/>
            <person name="Gladieux P."/>
            <person name="Thoren M.H."/>
            <person name="Johannesson H."/>
        </authorList>
    </citation>
    <scope>NUCLEOTIDE SEQUENCE</scope>
    <source>
        <strain evidence="2">PSN293</strain>
    </source>
</reference>
<name>A0AAN6YAE1_9PEZI</name>
<dbReference type="PANTHER" id="PTHR10622:SF10">
    <property type="entry name" value="HET DOMAIN-CONTAINING PROTEIN"/>
    <property type="match status" value="1"/>
</dbReference>
<dbReference type="PANTHER" id="PTHR10622">
    <property type="entry name" value="HET DOMAIN-CONTAINING PROTEIN"/>
    <property type="match status" value="1"/>
</dbReference>
<protein>
    <submittedName>
        <fullName evidence="2">Vegetative incompatibility protein HET-E-1</fullName>
    </submittedName>
</protein>
<dbReference type="InterPro" id="IPR010730">
    <property type="entry name" value="HET"/>
</dbReference>
<accession>A0AAN6YAE1</accession>
<dbReference type="Pfam" id="PF06985">
    <property type="entry name" value="HET"/>
    <property type="match status" value="1"/>
</dbReference>
<feature type="domain" description="Heterokaryon incompatibility" evidence="1">
    <location>
        <begin position="22"/>
        <end position="95"/>
    </location>
</feature>
<evidence type="ECO:0000259" key="1">
    <source>
        <dbReference type="Pfam" id="PF06985"/>
    </source>
</evidence>
<dbReference type="EMBL" id="MU858083">
    <property type="protein sequence ID" value="KAK4215126.1"/>
    <property type="molecule type" value="Genomic_DNA"/>
</dbReference>
<comment type="caution">
    <text evidence="2">The sequence shown here is derived from an EMBL/GenBank/DDBJ whole genome shotgun (WGS) entry which is preliminary data.</text>
</comment>
<organism evidence="2 3">
    <name type="scientific">Rhypophila decipiens</name>
    <dbReference type="NCBI Taxonomy" id="261697"/>
    <lineage>
        <taxon>Eukaryota</taxon>
        <taxon>Fungi</taxon>
        <taxon>Dikarya</taxon>
        <taxon>Ascomycota</taxon>
        <taxon>Pezizomycotina</taxon>
        <taxon>Sordariomycetes</taxon>
        <taxon>Sordariomycetidae</taxon>
        <taxon>Sordariales</taxon>
        <taxon>Naviculisporaceae</taxon>
        <taxon>Rhypophila</taxon>
    </lineage>
</organism>
<evidence type="ECO:0000313" key="2">
    <source>
        <dbReference type="EMBL" id="KAK4215126.1"/>
    </source>
</evidence>